<name>A0ACC3S5N7_9PEZI</name>
<evidence type="ECO:0000313" key="2">
    <source>
        <dbReference type="Proteomes" id="UP001320706"/>
    </source>
</evidence>
<evidence type="ECO:0000313" key="1">
    <source>
        <dbReference type="EMBL" id="KAK8195869.1"/>
    </source>
</evidence>
<gene>
    <name evidence="1" type="ORF">M8818_007020</name>
</gene>
<keyword evidence="2" id="KW-1185">Reference proteome</keyword>
<protein>
    <submittedName>
        <fullName evidence="1">Uncharacterized protein</fullName>
    </submittedName>
</protein>
<comment type="caution">
    <text evidence="1">The sequence shown here is derived from an EMBL/GenBank/DDBJ whole genome shotgun (WGS) entry which is preliminary data.</text>
</comment>
<sequence length="256" mass="28445">MAKKVDAVNPSVPVSSKAQNHDYEGHYETPATLLNLQIQHAWGLMALNLRALSSAGIENIAAMTESQRSIALAAKHWAERHLHLLLTRVPVISEGDGAQPSRRYLASFKWAMDFVWAKCAFSVLLVLRLGMLLGDPTQQLLGRVNEAQELLEELGTAGGTNVSYYRILALSVEKCERALKEALQQQQAEEVNTTNQWVETGTGSMRSIGGDSAAEKDFQTYVPKEFLFEWAFPGLNLCYVPLDWQDLFVDFGAVFT</sequence>
<organism evidence="1 2">
    <name type="scientific">Zalaria obscura</name>
    <dbReference type="NCBI Taxonomy" id="2024903"/>
    <lineage>
        <taxon>Eukaryota</taxon>
        <taxon>Fungi</taxon>
        <taxon>Dikarya</taxon>
        <taxon>Ascomycota</taxon>
        <taxon>Pezizomycotina</taxon>
        <taxon>Dothideomycetes</taxon>
        <taxon>Dothideomycetidae</taxon>
        <taxon>Dothideales</taxon>
        <taxon>Zalariaceae</taxon>
        <taxon>Zalaria</taxon>
    </lineage>
</organism>
<proteinExistence type="predicted"/>
<accession>A0ACC3S5N7</accession>
<dbReference type="Proteomes" id="UP001320706">
    <property type="component" value="Unassembled WGS sequence"/>
</dbReference>
<reference evidence="1" key="1">
    <citation type="submission" date="2024-02" db="EMBL/GenBank/DDBJ databases">
        <title>Metagenome Assembled Genome of Zalaria obscura JY119.</title>
        <authorList>
            <person name="Vighnesh L."/>
            <person name="Jagadeeshwari U."/>
            <person name="Venkata Ramana C."/>
            <person name="Sasikala C."/>
        </authorList>
    </citation>
    <scope>NUCLEOTIDE SEQUENCE</scope>
    <source>
        <strain evidence="1">JY119</strain>
    </source>
</reference>
<dbReference type="EMBL" id="JAMKPW020000042">
    <property type="protein sequence ID" value="KAK8195869.1"/>
    <property type="molecule type" value="Genomic_DNA"/>
</dbReference>